<accession>A0A385SL48</accession>
<feature type="transmembrane region" description="Helical" evidence="1">
    <location>
        <begin position="233"/>
        <end position="251"/>
    </location>
</feature>
<dbReference type="Proteomes" id="UP000266183">
    <property type="component" value="Chromosome"/>
</dbReference>
<protein>
    <submittedName>
        <fullName evidence="3">ABC transporter</fullName>
    </submittedName>
</protein>
<dbReference type="Pfam" id="PF09822">
    <property type="entry name" value="ABC_transp_aux"/>
    <property type="match status" value="1"/>
</dbReference>
<dbReference type="GO" id="GO:0005886">
    <property type="term" value="C:plasma membrane"/>
    <property type="evidence" value="ECO:0007669"/>
    <property type="project" value="UniProtKB-SubCell"/>
</dbReference>
<dbReference type="OrthoDB" id="609779at2"/>
<dbReference type="EMBL" id="CP032382">
    <property type="protein sequence ID" value="AYB31969.1"/>
    <property type="molecule type" value="Genomic_DNA"/>
</dbReference>
<feature type="transmembrane region" description="Helical" evidence="1">
    <location>
        <begin position="179"/>
        <end position="198"/>
    </location>
</feature>
<feature type="domain" description="ABC-type uncharacterised transport system" evidence="2">
    <location>
        <begin position="459"/>
        <end position="728"/>
    </location>
</feature>
<feature type="transmembrane region" description="Helical" evidence="1">
    <location>
        <begin position="267"/>
        <end position="290"/>
    </location>
</feature>
<name>A0A385SL48_9BACT</name>
<keyword evidence="1" id="KW-1133">Transmembrane helix</keyword>
<dbReference type="AlphaFoldDB" id="A0A385SL48"/>
<feature type="transmembrane region" description="Helical" evidence="1">
    <location>
        <begin position="122"/>
        <end position="144"/>
    </location>
</feature>
<dbReference type="RefSeq" id="WP_119755230.1">
    <property type="nucleotide sequence ID" value="NZ_CP032382.1"/>
</dbReference>
<keyword evidence="1" id="KW-0472">Membrane</keyword>
<dbReference type="KEGG" id="chk:D4L85_15970"/>
<keyword evidence="1" id="KW-0812">Transmembrane</keyword>
<feature type="transmembrane region" description="Helical" evidence="1">
    <location>
        <begin position="779"/>
        <end position="797"/>
    </location>
</feature>
<reference evidence="4" key="1">
    <citation type="submission" date="2018-09" db="EMBL/GenBank/DDBJ databases">
        <title>Chryseolinea sp. KIS68-18 isolated from soil.</title>
        <authorList>
            <person name="Weon H.-Y."/>
            <person name="Kwon S.-W."/>
            <person name="Lee S.A."/>
        </authorList>
    </citation>
    <scope>NUCLEOTIDE SEQUENCE [LARGE SCALE GENOMIC DNA]</scope>
    <source>
        <strain evidence="4">KIS68-18</strain>
    </source>
</reference>
<dbReference type="GO" id="GO:0140359">
    <property type="term" value="F:ABC-type transporter activity"/>
    <property type="evidence" value="ECO:0007669"/>
    <property type="project" value="InterPro"/>
</dbReference>
<dbReference type="PANTHER" id="PTHR37305">
    <property type="entry name" value="INTEGRAL MEMBRANE PROTEIN-RELATED"/>
    <property type="match status" value="1"/>
</dbReference>
<gene>
    <name evidence="3" type="ORF">D4L85_15970</name>
</gene>
<feature type="transmembrane region" description="Helical" evidence="1">
    <location>
        <begin position="150"/>
        <end position="172"/>
    </location>
</feature>
<organism evidence="3 4">
    <name type="scientific">Chryseolinea soli</name>
    <dbReference type="NCBI Taxonomy" id="2321403"/>
    <lineage>
        <taxon>Bacteria</taxon>
        <taxon>Pseudomonadati</taxon>
        <taxon>Bacteroidota</taxon>
        <taxon>Cytophagia</taxon>
        <taxon>Cytophagales</taxon>
        <taxon>Fulvivirgaceae</taxon>
        <taxon>Chryseolinea</taxon>
    </lineage>
</organism>
<evidence type="ECO:0000313" key="4">
    <source>
        <dbReference type="Proteomes" id="UP000266183"/>
    </source>
</evidence>
<evidence type="ECO:0000259" key="2">
    <source>
        <dbReference type="Pfam" id="PF09822"/>
    </source>
</evidence>
<sequence>MKVVFKIAITELRTLFYSPIAWLLMIVFMIQCGGEYFSVLSMVAKQQEISIGGRGMFYSHLTDFVFLSNFGMFQQVMRNLYLYIPLLTMGLVSREISGGTIKLLYSSPISVSQIVFGKYMGMIGYSLILVAVMVVFVVAGTFHIKEPQIYMLLSAMVGFFLLLCAYSAIGLFMSCLTGYQVVAALSTFVMIGLLSYLGEVWQRVAFVREMTYYLSINGRTETMLRGLITSKDVIYFVVIVYIFLGLSIYRLKAGMESVSGIVKAGRYAAIVGSALLVGYVSSIPGLIAYWDVTFGDTRTLTPKVQEILADFGEEPVEITAYANLLDGTFHLGSPGTYKANQERWESFRRFKTDISLNTVMYYDSVTIDEGRMGDPGKNPTLKQLGEQYAKAMDIDLEDVVAPEEIRKRIDLSEEKNRYVMQLMWRHRTTKLRVFDDMMMWPSETEVAAAFLRLQQANLPTIAFIKGDLERDINTLGDRDYKALTNLPTFRYSLINQGFDVVDISLDREDIPESITAVVLADPRVDLSQTAVEKIRKYIQEGKNIMIAGEPTKPGKVNTLKPILDELSVAMDNGMIIQEGLVNAPNFVEAVVNKQMQEVFKPLGEAIADSAKLTMPGVAALNYTGDDRFTVQVFATTEKYKTWNRIRPLNLDVVTRAVAKETRSEDGRKILVEGKKAAIQDTVGTVTFSQAQGDVAGPLTTVLGLTRTVKGKWQRIIVAGDADFLSNMELSRRGTANFMFSTSLFSWMSYGKFPVDTSRPTAKDTGVKITMDDLRFQRIILQWIIPGIFLACGTVILIRRKRK</sequence>
<dbReference type="InterPro" id="IPR019196">
    <property type="entry name" value="ABC_transp_unknown"/>
</dbReference>
<keyword evidence="4" id="KW-1185">Reference proteome</keyword>
<evidence type="ECO:0000256" key="1">
    <source>
        <dbReference type="SAM" id="Phobius"/>
    </source>
</evidence>
<evidence type="ECO:0000313" key="3">
    <source>
        <dbReference type="EMBL" id="AYB31969.1"/>
    </source>
</evidence>
<dbReference type="Pfam" id="PF12679">
    <property type="entry name" value="ABC2_membrane_2"/>
    <property type="match status" value="1"/>
</dbReference>
<feature type="transmembrane region" description="Helical" evidence="1">
    <location>
        <begin position="20"/>
        <end position="43"/>
    </location>
</feature>
<dbReference type="PANTHER" id="PTHR37305:SF1">
    <property type="entry name" value="MEMBRANE PROTEIN"/>
    <property type="match status" value="1"/>
</dbReference>
<proteinExistence type="predicted"/>